<protein>
    <submittedName>
        <fullName evidence="7">Penicillin-binding protein</fullName>
    </submittedName>
</protein>
<dbReference type="GO" id="GO:0071972">
    <property type="term" value="F:peptidoglycan L,D-transpeptidase activity"/>
    <property type="evidence" value="ECO:0007669"/>
    <property type="project" value="TreeGrafter"/>
</dbReference>
<dbReference type="InterPro" id="IPR005311">
    <property type="entry name" value="PBP_dimer"/>
</dbReference>
<dbReference type="PANTHER" id="PTHR30627:SF24">
    <property type="entry name" value="PENICILLIN-BINDING PROTEIN 4B"/>
    <property type="match status" value="1"/>
</dbReference>
<dbReference type="InterPro" id="IPR036138">
    <property type="entry name" value="PBP_dimer_sf"/>
</dbReference>
<dbReference type="InterPro" id="IPR012338">
    <property type="entry name" value="Beta-lactam/transpept-like"/>
</dbReference>
<dbReference type="GO" id="GO:0008658">
    <property type="term" value="F:penicillin binding"/>
    <property type="evidence" value="ECO:0007669"/>
    <property type="project" value="InterPro"/>
</dbReference>
<keyword evidence="4" id="KW-0812">Transmembrane</keyword>
<dbReference type="SUPFAM" id="SSF56601">
    <property type="entry name" value="beta-lactamase/transpeptidase-like"/>
    <property type="match status" value="1"/>
</dbReference>
<proteinExistence type="inferred from homology"/>
<organism evidence="7 8">
    <name type="scientific">Cohnella endophytica</name>
    <dbReference type="NCBI Taxonomy" id="2419778"/>
    <lineage>
        <taxon>Bacteria</taxon>
        <taxon>Bacillati</taxon>
        <taxon>Bacillota</taxon>
        <taxon>Bacilli</taxon>
        <taxon>Bacillales</taxon>
        <taxon>Paenibacillaceae</taxon>
        <taxon>Cohnella</taxon>
    </lineage>
</organism>
<comment type="caution">
    <text evidence="7">The sequence shown here is derived from an EMBL/GenBank/DDBJ whole genome shotgun (WGS) entry which is preliminary data.</text>
</comment>
<evidence type="ECO:0000259" key="5">
    <source>
        <dbReference type="Pfam" id="PF00905"/>
    </source>
</evidence>
<dbReference type="EMBL" id="RBZM01000004">
    <property type="protein sequence ID" value="RKP55146.1"/>
    <property type="molecule type" value="Genomic_DNA"/>
</dbReference>
<dbReference type="InterPro" id="IPR050515">
    <property type="entry name" value="Beta-lactam/transpept"/>
</dbReference>
<dbReference type="GO" id="GO:0071555">
    <property type="term" value="P:cell wall organization"/>
    <property type="evidence" value="ECO:0007669"/>
    <property type="project" value="TreeGrafter"/>
</dbReference>
<keyword evidence="4" id="KW-1133">Transmembrane helix</keyword>
<dbReference type="Gene3D" id="3.40.710.10">
    <property type="entry name" value="DD-peptidase/beta-lactamase superfamily"/>
    <property type="match status" value="1"/>
</dbReference>
<feature type="transmembrane region" description="Helical" evidence="4">
    <location>
        <begin position="23"/>
        <end position="40"/>
    </location>
</feature>
<evidence type="ECO:0000313" key="7">
    <source>
        <dbReference type="EMBL" id="RKP55146.1"/>
    </source>
</evidence>
<dbReference type="PANTHER" id="PTHR30627">
    <property type="entry name" value="PEPTIDOGLYCAN D,D-TRANSPEPTIDASE"/>
    <property type="match status" value="1"/>
</dbReference>
<comment type="similarity">
    <text evidence="2">Belongs to the transpeptidase family.</text>
</comment>
<evidence type="ECO:0000256" key="2">
    <source>
        <dbReference type="ARBA" id="ARBA00007171"/>
    </source>
</evidence>
<evidence type="ECO:0000259" key="6">
    <source>
        <dbReference type="Pfam" id="PF03717"/>
    </source>
</evidence>
<dbReference type="InterPro" id="IPR001460">
    <property type="entry name" value="PCN-bd_Tpept"/>
</dbReference>
<dbReference type="Pfam" id="PF03717">
    <property type="entry name" value="PBP_dimer"/>
    <property type="match status" value="1"/>
</dbReference>
<dbReference type="SUPFAM" id="SSF56519">
    <property type="entry name" value="Penicillin binding protein dimerisation domain"/>
    <property type="match status" value="1"/>
</dbReference>
<evidence type="ECO:0000256" key="3">
    <source>
        <dbReference type="ARBA" id="ARBA00023136"/>
    </source>
</evidence>
<dbReference type="Gene3D" id="3.90.1310.10">
    <property type="entry name" value="Penicillin-binding protein 2a (Domain 2)"/>
    <property type="match status" value="1"/>
</dbReference>
<dbReference type="Pfam" id="PF00905">
    <property type="entry name" value="Transpeptidase"/>
    <property type="match status" value="1"/>
</dbReference>
<feature type="domain" description="Penicillin-binding protein transpeptidase" evidence="5">
    <location>
        <begin position="292"/>
        <end position="610"/>
    </location>
</feature>
<feature type="domain" description="Penicillin-binding protein dimerisation" evidence="6">
    <location>
        <begin position="78"/>
        <end position="246"/>
    </location>
</feature>
<name>A0A494Y4E6_9BACL</name>
<accession>A0A494Y4E6</accession>
<gene>
    <name evidence="7" type="ORF">D7Z26_07955</name>
</gene>
<dbReference type="AlphaFoldDB" id="A0A494Y4E6"/>
<evidence type="ECO:0000313" key="8">
    <source>
        <dbReference type="Proteomes" id="UP000282076"/>
    </source>
</evidence>
<dbReference type="GO" id="GO:0005886">
    <property type="term" value="C:plasma membrane"/>
    <property type="evidence" value="ECO:0007669"/>
    <property type="project" value="TreeGrafter"/>
</dbReference>
<sequence>METIVEEHRWNGQGRVNGLKKDWAIRGFHVLLLIAIIFGVEGARLAWLQLGLGNWQTASGSLRQNALLQRSDELLLDSGRGQFFDRYGRAITGIAVQALAAFPDNGMSRGAEEDVVLLAASLGVKARRLEDWLSELRVPEAWRETGSGRVMDLTQTQIRAVERTKLLGVAVVPLLNRYPDGLSPLHAIGYISQHPEQVRLAYAKRLDEQQMKETDPIGGAGLEKSMDRLLQGVAPTKAMQVTNAERLPLGGLGLRLKVPNNPHFPVKVNTTLDLDAQLAVEGVLRKYGIHKGAAVVLDAANSDVRAMVSLPRLDPYHIRTEGTDERNHALTAAPPGSVFKTVTLAAALESGVTDWNEKFHCDGHYGKYGLKCWKEGGHGDLTLEQAYAQSCNVVFAGLAERMDPAWLQITAERMGLGRQIGWHTEKFADGKPLRLLGEEEAGSIFKDKESAKDGGVRTGTGIGQRDVRVTPLQAANMAVAILHDGHVFSPRLVKEVRYADGNLMTTLGVKSGKSKYGQIEPRTAALLREGMRAVVTEGTAERALSNAKWTLAGKSGTAELAGKEKGRNDHWFVGYGPAINRPRYAVAVLIEDQPAGASNRGATVFGAIMDALRFLEEKDPTVAAATGER</sequence>
<dbReference type="Proteomes" id="UP000282076">
    <property type="component" value="Unassembled WGS sequence"/>
</dbReference>
<comment type="subcellular location">
    <subcellularLocation>
        <location evidence="1">Membrane</location>
    </subcellularLocation>
</comment>
<keyword evidence="8" id="KW-1185">Reference proteome</keyword>
<evidence type="ECO:0000256" key="4">
    <source>
        <dbReference type="SAM" id="Phobius"/>
    </source>
</evidence>
<evidence type="ECO:0000256" key="1">
    <source>
        <dbReference type="ARBA" id="ARBA00004370"/>
    </source>
</evidence>
<reference evidence="7 8" key="1">
    <citation type="submission" date="2018-10" db="EMBL/GenBank/DDBJ databases">
        <title>Cohnella sp. M2MS4P-1, whole genome shotgun sequence.</title>
        <authorList>
            <person name="Tuo L."/>
        </authorList>
    </citation>
    <scope>NUCLEOTIDE SEQUENCE [LARGE SCALE GENOMIC DNA]</scope>
    <source>
        <strain evidence="7 8">M2MS4P-1</strain>
    </source>
</reference>
<keyword evidence="3 4" id="KW-0472">Membrane</keyword>